<organism evidence="2 3">
    <name type="scientific">Halobaculum gomorrense</name>
    <dbReference type="NCBI Taxonomy" id="43928"/>
    <lineage>
        <taxon>Archaea</taxon>
        <taxon>Methanobacteriati</taxon>
        <taxon>Methanobacteriota</taxon>
        <taxon>Stenosarchaea group</taxon>
        <taxon>Halobacteria</taxon>
        <taxon>Halobacteriales</taxon>
        <taxon>Haloferacaceae</taxon>
        <taxon>Halobaculum</taxon>
    </lineage>
</organism>
<evidence type="ECO:0000256" key="1">
    <source>
        <dbReference type="SAM" id="Coils"/>
    </source>
</evidence>
<dbReference type="Proteomes" id="UP000184357">
    <property type="component" value="Unassembled WGS sequence"/>
</dbReference>
<dbReference type="OrthoDB" id="271582at2157"/>
<accession>A0A1M5KG04</accession>
<protein>
    <recommendedName>
        <fullName evidence="4">Halo transducer protein</fullName>
    </recommendedName>
</protein>
<keyword evidence="3" id="KW-1185">Reference proteome</keyword>
<proteinExistence type="predicted"/>
<dbReference type="EMBL" id="FQWV01000001">
    <property type="protein sequence ID" value="SHG51732.1"/>
    <property type="molecule type" value="Genomic_DNA"/>
</dbReference>
<evidence type="ECO:0000313" key="3">
    <source>
        <dbReference type="Proteomes" id="UP000184357"/>
    </source>
</evidence>
<name>A0A1M5KG04_9EURY</name>
<evidence type="ECO:0008006" key="4">
    <source>
        <dbReference type="Google" id="ProtNLM"/>
    </source>
</evidence>
<feature type="coiled-coil region" evidence="1">
    <location>
        <begin position="145"/>
        <end position="248"/>
    </location>
</feature>
<gene>
    <name evidence="2" type="ORF">SAMN05443636_0497</name>
</gene>
<keyword evidence="1" id="KW-0175">Coiled coil</keyword>
<evidence type="ECO:0000313" key="2">
    <source>
        <dbReference type="EMBL" id="SHG51732.1"/>
    </source>
</evidence>
<dbReference type="Gene3D" id="1.10.287.1490">
    <property type="match status" value="1"/>
</dbReference>
<reference evidence="2 3" key="1">
    <citation type="submission" date="2016-11" db="EMBL/GenBank/DDBJ databases">
        <authorList>
            <person name="Jaros S."/>
            <person name="Januszkiewicz K."/>
            <person name="Wedrychowicz H."/>
        </authorList>
    </citation>
    <scope>NUCLEOTIDE SEQUENCE [LARGE SCALE GENOMIC DNA]</scope>
    <source>
        <strain evidence="2 3">DSM 9297</strain>
    </source>
</reference>
<dbReference type="AlphaFoldDB" id="A0A1M5KG04"/>
<sequence length="322" mass="34962">MDDAADSDDELVGTTLAEAAARVADQRESVDEGSARVTLSSISDEGEITIETIHDAVAYAAKVVSTPATRAEFAALDIEDARDAASDVDDVDAVAARLDGFDERLAAIDSRVADLDTDLQQLVARAGERANGDVPDDVYAFAQDLNRLQTAANEQQGAADELAMEAEAFERWLSSPSERVEELTADVEELATAVDRLADDVEAVAAANGDADLWFDCTLRRRVLELQVRDLRAEVRDLETLADRADNVPAGHHDDLTDAVERLDDFGAAVDEAARRLDDAASPEWYDHFEERLEALDDDLDAVSPPVPWGRVLRALEAAREE</sequence>
<dbReference type="RefSeq" id="WP_073306795.1">
    <property type="nucleotide sequence ID" value="NZ_FQWV01000001.1"/>
</dbReference>